<dbReference type="Pfam" id="PF00069">
    <property type="entry name" value="Pkinase"/>
    <property type="match status" value="1"/>
</dbReference>
<dbReference type="GO" id="GO:0005634">
    <property type="term" value="C:nucleus"/>
    <property type="evidence" value="ECO:0007669"/>
    <property type="project" value="TreeGrafter"/>
</dbReference>
<dbReference type="PROSITE" id="PS50011">
    <property type="entry name" value="PROTEIN_KINASE_DOM"/>
    <property type="match status" value="1"/>
</dbReference>
<keyword evidence="1" id="KW-0418">Kinase</keyword>
<proteinExistence type="predicted"/>
<reference evidence="1 2" key="1">
    <citation type="journal article" date="2018" name="New Phytol.">
        <title>Phylogenomics of Endogonaceae and evolution of mycorrhizas within Mucoromycota.</title>
        <authorList>
            <person name="Chang Y."/>
            <person name="Desiro A."/>
            <person name="Na H."/>
            <person name="Sandor L."/>
            <person name="Lipzen A."/>
            <person name="Clum A."/>
            <person name="Barry K."/>
            <person name="Grigoriev I.V."/>
            <person name="Martin F.M."/>
            <person name="Stajich J.E."/>
            <person name="Smith M.E."/>
            <person name="Bonito G."/>
            <person name="Spatafora J.W."/>
        </authorList>
    </citation>
    <scope>NUCLEOTIDE SEQUENCE [LARGE SCALE GENOMIC DNA]</scope>
    <source>
        <strain evidence="1 2">GMNB39</strain>
    </source>
</reference>
<dbReference type="EMBL" id="RBNI01004336">
    <property type="protein sequence ID" value="RUP47604.1"/>
    <property type="molecule type" value="Genomic_DNA"/>
</dbReference>
<dbReference type="PROSITE" id="PS00107">
    <property type="entry name" value="PROTEIN_KINASE_ATP"/>
    <property type="match status" value="1"/>
</dbReference>
<dbReference type="Proteomes" id="UP000268093">
    <property type="component" value="Unassembled WGS sequence"/>
</dbReference>
<comment type="caution">
    <text evidence="1">The sequence shown here is derived from an EMBL/GenBank/DDBJ whole genome shotgun (WGS) entry which is preliminary data.</text>
</comment>
<keyword evidence="2" id="KW-1185">Reference proteome</keyword>
<protein>
    <submittedName>
        <fullName evidence="1">Kinase-like domain-containing protein</fullName>
    </submittedName>
</protein>
<dbReference type="InterPro" id="IPR000719">
    <property type="entry name" value="Prot_kinase_dom"/>
</dbReference>
<dbReference type="InterPro" id="IPR017441">
    <property type="entry name" value="Protein_kinase_ATP_BS"/>
</dbReference>
<dbReference type="SMART" id="SM00220">
    <property type="entry name" value="S_TKc"/>
    <property type="match status" value="1"/>
</dbReference>
<dbReference type="SUPFAM" id="SSF56112">
    <property type="entry name" value="Protein kinase-like (PK-like)"/>
    <property type="match status" value="1"/>
</dbReference>
<gene>
    <name evidence="1" type="ORF">BC936DRAFT_145538</name>
</gene>
<dbReference type="OrthoDB" id="541276at2759"/>
<evidence type="ECO:0000313" key="1">
    <source>
        <dbReference type="EMBL" id="RUP47604.1"/>
    </source>
</evidence>
<keyword evidence="1" id="KW-0808">Transferase</keyword>
<dbReference type="PROSITE" id="PS00108">
    <property type="entry name" value="PROTEIN_KINASE_ST"/>
    <property type="match status" value="1"/>
</dbReference>
<dbReference type="GO" id="GO:0004674">
    <property type="term" value="F:protein serine/threonine kinase activity"/>
    <property type="evidence" value="ECO:0007669"/>
    <property type="project" value="UniProtKB-KW"/>
</dbReference>
<dbReference type="Gene3D" id="1.10.510.10">
    <property type="entry name" value="Transferase(Phosphotransferase) domain 1"/>
    <property type="match status" value="1"/>
</dbReference>
<name>A0A433D9Q7_9FUNG</name>
<dbReference type="GO" id="GO:0005524">
    <property type="term" value="F:ATP binding"/>
    <property type="evidence" value="ECO:0007669"/>
    <property type="project" value="UniProtKB-UniRule"/>
</dbReference>
<accession>A0A433D9Q7</accession>
<sequence>MSEVNWSELAPSKLDTVIGGSVKLLEVLGNGSYGCLFLGQTLDLTTHADEYIAVKALSKRDLDDRQLALQRQEFDIHASLRHPNVVALHRVIEDADTIYMVMELCEGDLFEAIVRDQQQQASGLSSDDDFIRAAFGQVLDAVEHMHARGVYHRDIKPENVLVHYPDSVEGSALTFKLADFGLATRDSLSSEFGCGSTSYLAPEHFADDTYIGSAALYSSAASDVWSLGILLLALIFGRNPWQEASLADPVYAQYRRNPHVLKQLFPISDDVLSLLRLALAVDPSRRPSVRELRRAFSCVRSFTESSSSEHNIPPVDIPAAQVAPSSGHLVAQNKNVHRNSCDSGVFVSSSSWSDLEDDDSAFEGDPFGEVTKPIVSLANMPFAERMVRVPLEDDEAIFVHTEEKDSWWM</sequence>
<dbReference type="InterPro" id="IPR008271">
    <property type="entry name" value="Ser/Thr_kinase_AS"/>
</dbReference>
<dbReference type="PANTHER" id="PTHR24345">
    <property type="entry name" value="SERINE/THREONINE-PROTEIN KINASE PLK"/>
    <property type="match status" value="1"/>
</dbReference>
<dbReference type="InterPro" id="IPR011009">
    <property type="entry name" value="Kinase-like_dom_sf"/>
</dbReference>
<evidence type="ECO:0000313" key="2">
    <source>
        <dbReference type="Proteomes" id="UP000268093"/>
    </source>
</evidence>
<organism evidence="1 2">
    <name type="scientific">Jimgerdemannia flammicorona</name>
    <dbReference type="NCBI Taxonomy" id="994334"/>
    <lineage>
        <taxon>Eukaryota</taxon>
        <taxon>Fungi</taxon>
        <taxon>Fungi incertae sedis</taxon>
        <taxon>Mucoromycota</taxon>
        <taxon>Mucoromycotina</taxon>
        <taxon>Endogonomycetes</taxon>
        <taxon>Endogonales</taxon>
        <taxon>Endogonaceae</taxon>
        <taxon>Jimgerdemannia</taxon>
    </lineage>
</organism>